<comment type="caution">
    <text evidence="1">The sequence shown here is derived from an EMBL/GenBank/DDBJ whole genome shotgun (WGS) entry which is preliminary data.</text>
</comment>
<evidence type="ECO:0000313" key="2">
    <source>
        <dbReference type="Proteomes" id="UP001567538"/>
    </source>
</evidence>
<organism evidence="1 2">
    <name type="scientific">Salvia divinorum</name>
    <name type="common">Maria pastora</name>
    <name type="synonym">Diviner's sage</name>
    <dbReference type="NCBI Taxonomy" id="28513"/>
    <lineage>
        <taxon>Eukaryota</taxon>
        <taxon>Viridiplantae</taxon>
        <taxon>Streptophyta</taxon>
        <taxon>Embryophyta</taxon>
        <taxon>Tracheophyta</taxon>
        <taxon>Spermatophyta</taxon>
        <taxon>Magnoliopsida</taxon>
        <taxon>eudicotyledons</taxon>
        <taxon>Gunneridae</taxon>
        <taxon>Pentapetalae</taxon>
        <taxon>asterids</taxon>
        <taxon>lamiids</taxon>
        <taxon>Lamiales</taxon>
        <taxon>Lamiaceae</taxon>
        <taxon>Nepetoideae</taxon>
        <taxon>Mentheae</taxon>
        <taxon>Salviinae</taxon>
        <taxon>Salvia</taxon>
        <taxon>Salvia subgen. Calosphace</taxon>
    </lineage>
</organism>
<dbReference type="EMBL" id="JBEAFC010000009">
    <property type="protein sequence ID" value="KAL1540557.1"/>
    <property type="molecule type" value="Genomic_DNA"/>
</dbReference>
<sequence>MNMSLPIKVLGDTILMQNRCGKRYWYNINTTALQICDYFNQDTIACLFKPTIVPLKRLFQQRETIHSFQ</sequence>
<evidence type="ECO:0000313" key="1">
    <source>
        <dbReference type="EMBL" id="KAL1540557.1"/>
    </source>
</evidence>
<protein>
    <submittedName>
        <fullName evidence="1">Uncharacterized protein</fullName>
    </submittedName>
</protein>
<accession>A0ABD1G9J0</accession>
<reference evidence="1 2" key="1">
    <citation type="submission" date="2024-06" db="EMBL/GenBank/DDBJ databases">
        <title>A chromosome level genome sequence of Diviner's sage (Salvia divinorum).</title>
        <authorList>
            <person name="Ford S.A."/>
            <person name="Ro D.-K."/>
            <person name="Ness R.W."/>
            <person name="Phillips M.A."/>
        </authorList>
    </citation>
    <scope>NUCLEOTIDE SEQUENCE [LARGE SCALE GENOMIC DNA]</scope>
    <source>
        <strain evidence="1">SAF-2024a</strain>
        <tissue evidence="1">Leaf</tissue>
    </source>
</reference>
<keyword evidence="2" id="KW-1185">Reference proteome</keyword>
<name>A0ABD1G9J0_SALDI</name>
<gene>
    <name evidence="1" type="ORF">AAHA92_24895</name>
</gene>
<dbReference type="Proteomes" id="UP001567538">
    <property type="component" value="Unassembled WGS sequence"/>
</dbReference>
<proteinExistence type="predicted"/>
<dbReference type="AlphaFoldDB" id="A0ABD1G9J0"/>